<name>A0AA38TTZ8_9ASTR</name>
<dbReference type="Proteomes" id="UP001172457">
    <property type="component" value="Chromosome 1"/>
</dbReference>
<sequence length="377" mass="40724">MAIAEETEPALMAQLEDIPEEEVTTTSASTSDLPQVSTPSPSDAMTAMDALTIDLLNALNGKSSAEKLKECHEKLKELAVYEASFKDQVYANQVLCIEREHAIAEKEKALVELNSKKVTVKSWADASEKVDEILSTERHPMNRTCLGFVKGKQHAMDKSNKFSPSISKDEASISVQPPKNSNGKNLPNHPPKPKNQNHKTSKVLGGGPTGSGAKKSSQSPTPRINVDLITKPHEKTPIPPQTKDIGILGLGPANLKLKNPKGPSKSKTCRNCYHYGQNDHIASKCPHATKAEKAAKVKKGPKANKSAKGNKPLVAETTTIPDPVKTETSVKTEDVASTPNALVVSEATEYSVIYVPDDSSFFADLDGPNFMWVPKTN</sequence>
<feature type="compositionally biased region" description="Polar residues" evidence="1">
    <location>
        <begin position="173"/>
        <end position="183"/>
    </location>
</feature>
<dbReference type="AlphaFoldDB" id="A0AA38TTZ8"/>
<organism evidence="2 3">
    <name type="scientific">Centaurea solstitialis</name>
    <name type="common">yellow star-thistle</name>
    <dbReference type="NCBI Taxonomy" id="347529"/>
    <lineage>
        <taxon>Eukaryota</taxon>
        <taxon>Viridiplantae</taxon>
        <taxon>Streptophyta</taxon>
        <taxon>Embryophyta</taxon>
        <taxon>Tracheophyta</taxon>
        <taxon>Spermatophyta</taxon>
        <taxon>Magnoliopsida</taxon>
        <taxon>eudicotyledons</taxon>
        <taxon>Gunneridae</taxon>
        <taxon>Pentapetalae</taxon>
        <taxon>asterids</taxon>
        <taxon>campanulids</taxon>
        <taxon>Asterales</taxon>
        <taxon>Asteraceae</taxon>
        <taxon>Carduoideae</taxon>
        <taxon>Cardueae</taxon>
        <taxon>Centaureinae</taxon>
        <taxon>Centaurea</taxon>
    </lineage>
</organism>
<feature type="compositionally biased region" description="Basic residues" evidence="1">
    <location>
        <begin position="191"/>
        <end position="201"/>
    </location>
</feature>
<feature type="region of interest" description="Disordered" evidence="1">
    <location>
        <begin position="1"/>
        <end position="42"/>
    </location>
</feature>
<evidence type="ECO:0000256" key="1">
    <source>
        <dbReference type="SAM" id="MobiDB-lite"/>
    </source>
</evidence>
<evidence type="ECO:0000313" key="2">
    <source>
        <dbReference type="EMBL" id="KAJ9567015.1"/>
    </source>
</evidence>
<feature type="region of interest" description="Disordered" evidence="1">
    <location>
        <begin position="149"/>
        <end position="247"/>
    </location>
</feature>
<feature type="compositionally biased region" description="Polar residues" evidence="1">
    <location>
        <begin position="32"/>
        <end position="42"/>
    </location>
</feature>
<dbReference type="EMBL" id="JARYMX010000001">
    <property type="protein sequence ID" value="KAJ9567015.1"/>
    <property type="molecule type" value="Genomic_DNA"/>
</dbReference>
<proteinExistence type="predicted"/>
<gene>
    <name evidence="2" type="ORF">OSB04_002981</name>
</gene>
<comment type="caution">
    <text evidence="2">The sequence shown here is derived from an EMBL/GenBank/DDBJ whole genome shotgun (WGS) entry which is preliminary data.</text>
</comment>
<reference evidence="2" key="1">
    <citation type="submission" date="2023-03" db="EMBL/GenBank/DDBJ databases">
        <title>Chromosome-scale reference genome and RAD-based genetic map of yellow starthistle (Centaurea solstitialis) reveal putative structural variation and QTLs associated with invader traits.</title>
        <authorList>
            <person name="Reatini B."/>
            <person name="Cang F.A."/>
            <person name="Jiang Q."/>
            <person name="Mckibben M.T.W."/>
            <person name="Barker M.S."/>
            <person name="Rieseberg L.H."/>
            <person name="Dlugosch K.M."/>
        </authorList>
    </citation>
    <scope>NUCLEOTIDE SEQUENCE</scope>
    <source>
        <strain evidence="2">CAN-66</strain>
        <tissue evidence="2">Leaf</tissue>
    </source>
</reference>
<protein>
    <submittedName>
        <fullName evidence="2">Uncharacterized protein</fullName>
    </submittedName>
</protein>
<accession>A0AA38TTZ8</accession>
<evidence type="ECO:0000313" key="3">
    <source>
        <dbReference type="Proteomes" id="UP001172457"/>
    </source>
</evidence>
<keyword evidence="3" id="KW-1185">Reference proteome</keyword>